<dbReference type="InterPro" id="IPR010169">
    <property type="entry name" value="AcOrn-deacetyl"/>
</dbReference>
<organism evidence="5 6">
    <name type="scientific">Roseovarius lutimaris</name>
    <dbReference type="NCBI Taxonomy" id="1005928"/>
    <lineage>
        <taxon>Bacteria</taxon>
        <taxon>Pseudomonadati</taxon>
        <taxon>Pseudomonadota</taxon>
        <taxon>Alphaproteobacteria</taxon>
        <taxon>Rhodobacterales</taxon>
        <taxon>Roseobacteraceae</taxon>
        <taxon>Roseovarius</taxon>
    </lineage>
</organism>
<evidence type="ECO:0000256" key="3">
    <source>
        <dbReference type="ARBA" id="ARBA00023285"/>
    </source>
</evidence>
<evidence type="ECO:0000313" key="5">
    <source>
        <dbReference type="EMBL" id="SFN69098.1"/>
    </source>
</evidence>
<dbReference type="Pfam" id="PF01546">
    <property type="entry name" value="Peptidase_M20"/>
    <property type="match status" value="1"/>
</dbReference>
<keyword evidence="3" id="KW-0170">Cobalt</keyword>
<dbReference type="GO" id="GO:0046872">
    <property type="term" value="F:metal ion binding"/>
    <property type="evidence" value="ECO:0007669"/>
    <property type="project" value="UniProtKB-KW"/>
</dbReference>
<dbReference type="GO" id="GO:0008777">
    <property type="term" value="F:acetylornithine deacetylase activity"/>
    <property type="evidence" value="ECO:0007669"/>
    <property type="project" value="TreeGrafter"/>
</dbReference>
<gene>
    <name evidence="5" type="ORF">SAMN04487859_10736</name>
</gene>
<evidence type="ECO:0000259" key="4">
    <source>
        <dbReference type="Pfam" id="PF07687"/>
    </source>
</evidence>
<accession>A0A1I5B300</accession>
<dbReference type="SUPFAM" id="SSF55031">
    <property type="entry name" value="Bacterial exopeptidase dimerisation domain"/>
    <property type="match status" value="1"/>
</dbReference>
<dbReference type="GO" id="GO:0006526">
    <property type="term" value="P:L-arginine biosynthetic process"/>
    <property type="evidence" value="ECO:0007669"/>
    <property type="project" value="InterPro"/>
</dbReference>
<dbReference type="Pfam" id="PF07687">
    <property type="entry name" value="M20_dimer"/>
    <property type="match status" value="1"/>
</dbReference>
<dbReference type="Proteomes" id="UP000198599">
    <property type="component" value="Unassembled WGS sequence"/>
</dbReference>
<dbReference type="Gene3D" id="3.40.630.10">
    <property type="entry name" value="Zn peptidases"/>
    <property type="match status" value="1"/>
</dbReference>
<proteinExistence type="predicted"/>
<dbReference type="NCBIfam" id="TIGR01892">
    <property type="entry name" value="AcOrn-deacetyl"/>
    <property type="match status" value="1"/>
</dbReference>
<dbReference type="EMBL" id="FOVP01000007">
    <property type="protein sequence ID" value="SFN69098.1"/>
    <property type="molecule type" value="Genomic_DNA"/>
</dbReference>
<evidence type="ECO:0000313" key="6">
    <source>
        <dbReference type="Proteomes" id="UP000198599"/>
    </source>
</evidence>
<dbReference type="InterPro" id="IPR002933">
    <property type="entry name" value="Peptidase_M20"/>
</dbReference>
<dbReference type="Gene3D" id="3.30.70.360">
    <property type="match status" value="1"/>
</dbReference>
<dbReference type="NCBIfam" id="NF005710">
    <property type="entry name" value="PRK07522.1"/>
    <property type="match status" value="1"/>
</dbReference>
<protein>
    <submittedName>
        <fullName evidence="5">Acetylornithine deacetylase</fullName>
    </submittedName>
</protein>
<dbReference type="CDD" id="cd03894">
    <property type="entry name" value="M20_ArgE"/>
    <property type="match status" value="1"/>
</dbReference>
<dbReference type="SUPFAM" id="SSF53187">
    <property type="entry name" value="Zn-dependent exopeptidases"/>
    <property type="match status" value="1"/>
</dbReference>
<feature type="domain" description="Peptidase M20 dimerisation" evidence="4">
    <location>
        <begin position="193"/>
        <end position="303"/>
    </location>
</feature>
<evidence type="ECO:0000256" key="1">
    <source>
        <dbReference type="ARBA" id="ARBA00022723"/>
    </source>
</evidence>
<sequence>MTNKVKQFHKTRTAKDIPVRTMLSDTVALLRDLIAFPTVSEMSNLDMIAYLAHVLETHGARVDIFHDEIGHKANLFATIGPEVDGGIVLSGHSDVVPVAEQDWASDPFELIEHDGHLYGRGTCDMKGFIAAATAMAPVFAEQVRDRPLHFAFTYDEEVGCFGAQALVDSLKAKGIRPGVAIIGEPTSMRIIEGHKGCYEYTTHFSGLAGHGSAPNRGVNAVEYAARYINRLLALKDALRDRAPADSRYEPPWSTINTGSVKGGVAHNVIASNASIEWEMRPVQASDAAFVKDDLRHYCQEVLLPAMRSICPDADIVTEVIGEVDGLEPAEKNEAKAILMELTGRDTAELVPFGTEAGVFQQYGMSAVVCGPGSIDQAHKPDEYIALDQLQQCIDMLARLGSRLAA</sequence>
<dbReference type="STRING" id="1005928.SAMN04487859_10736"/>
<dbReference type="InterPro" id="IPR036264">
    <property type="entry name" value="Bact_exopeptidase_dim_dom"/>
</dbReference>
<name>A0A1I5B300_9RHOB</name>
<dbReference type="InterPro" id="IPR050072">
    <property type="entry name" value="Peptidase_M20A"/>
</dbReference>
<keyword evidence="1" id="KW-0479">Metal-binding</keyword>
<reference evidence="6" key="1">
    <citation type="submission" date="2016-10" db="EMBL/GenBank/DDBJ databases">
        <authorList>
            <person name="Varghese N."/>
            <person name="Submissions S."/>
        </authorList>
    </citation>
    <scope>NUCLEOTIDE SEQUENCE [LARGE SCALE GENOMIC DNA]</scope>
    <source>
        <strain evidence="6">DSM 28463</strain>
    </source>
</reference>
<dbReference type="InterPro" id="IPR011650">
    <property type="entry name" value="Peptidase_M20_dimer"/>
</dbReference>
<dbReference type="PANTHER" id="PTHR43808">
    <property type="entry name" value="ACETYLORNITHINE DEACETYLASE"/>
    <property type="match status" value="1"/>
</dbReference>
<dbReference type="AlphaFoldDB" id="A0A1I5B300"/>
<keyword evidence="6" id="KW-1185">Reference proteome</keyword>
<dbReference type="PANTHER" id="PTHR43808:SF31">
    <property type="entry name" value="N-ACETYL-L-CITRULLINE DEACETYLASE"/>
    <property type="match status" value="1"/>
</dbReference>
<evidence type="ECO:0000256" key="2">
    <source>
        <dbReference type="ARBA" id="ARBA00022801"/>
    </source>
</evidence>
<keyword evidence="2" id="KW-0378">Hydrolase</keyword>